<dbReference type="AlphaFoldDB" id="A0A381UHU0"/>
<name>A0A381UHU0_9ZZZZ</name>
<feature type="domain" description="ChsH2 rubredoxin-like zinc ribbon" evidence="2">
    <location>
        <begin position="16"/>
        <end position="47"/>
    </location>
</feature>
<dbReference type="InterPro" id="IPR012340">
    <property type="entry name" value="NA-bd_OB-fold"/>
</dbReference>
<accession>A0A381UHU0</accession>
<dbReference type="Pfam" id="PF12172">
    <property type="entry name" value="zf-ChsH2"/>
    <property type="match status" value="1"/>
</dbReference>
<proteinExistence type="predicted"/>
<protein>
    <recommendedName>
        <fullName evidence="4">DUF35 domain-containing protein</fullName>
    </recommendedName>
</protein>
<gene>
    <name evidence="3" type="ORF">METZ01_LOCUS80125</name>
</gene>
<sequence length="136" mass="15089">MVKQGVEPDELTRPFWQAANESRLVIQNCNACDRLQHPPEPICGQCGLAETLDWVQMSGKGKIYNYGVVHDCPVSLLQDEQPFNVAVIMLDEDPGIQMYSHLPGVDVDEVPVGGNVEIVFEVSANGQKIPEWKVVE</sequence>
<evidence type="ECO:0000259" key="1">
    <source>
        <dbReference type="Pfam" id="PF01796"/>
    </source>
</evidence>
<reference evidence="3" key="1">
    <citation type="submission" date="2018-05" db="EMBL/GenBank/DDBJ databases">
        <authorList>
            <person name="Lanie J.A."/>
            <person name="Ng W.-L."/>
            <person name="Kazmierczak K.M."/>
            <person name="Andrzejewski T.M."/>
            <person name="Davidsen T.M."/>
            <person name="Wayne K.J."/>
            <person name="Tettelin H."/>
            <person name="Glass J.I."/>
            <person name="Rusch D."/>
            <person name="Podicherti R."/>
            <person name="Tsui H.-C.T."/>
            <person name="Winkler M.E."/>
        </authorList>
    </citation>
    <scope>NUCLEOTIDE SEQUENCE</scope>
</reference>
<dbReference type="PANTHER" id="PTHR34075:SF5">
    <property type="entry name" value="BLR3430 PROTEIN"/>
    <property type="match status" value="1"/>
</dbReference>
<evidence type="ECO:0000313" key="3">
    <source>
        <dbReference type="EMBL" id="SVA27271.1"/>
    </source>
</evidence>
<dbReference type="Gene3D" id="6.10.30.10">
    <property type="match status" value="1"/>
</dbReference>
<feature type="domain" description="ChsH2 C-terminal OB-fold" evidence="1">
    <location>
        <begin position="54"/>
        <end position="121"/>
    </location>
</feature>
<evidence type="ECO:0008006" key="4">
    <source>
        <dbReference type="Google" id="ProtNLM"/>
    </source>
</evidence>
<dbReference type="Pfam" id="PF01796">
    <property type="entry name" value="OB_ChsH2_C"/>
    <property type="match status" value="1"/>
</dbReference>
<dbReference type="InterPro" id="IPR022002">
    <property type="entry name" value="ChsH2_Znr"/>
</dbReference>
<dbReference type="SUPFAM" id="SSF50249">
    <property type="entry name" value="Nucleic acid-binding proteins"/>
    <property type="match status" value="1"/>
</dbReference>
<dbReference type="EMBL" id="UINC01006395">
    <property type="protein sequence ID" value="SVA27271.1"/>
    <property type="molecule type" value="Genomic_DNA"/>
</dbReference>
<dbReference type="InterPro" id="IPR002878">
    <property type="entry name" value="ChsH2_C"/>
</dbReference>
<organism evidence="3">
    <name type="scientific">marine metagenome</name>
    <dbReference type="NCBI Taxonomy" id="408172"/>
    <lineage>
        <taxon>unclassified sequences</taxon>
        <taxon>metagenomes</taxon>
        <taxon>ecological metagenomes</taxon>
    </lineage>
</organism>
<evidence type="ECO:0000259" key="2">
    <source>
        <dbReference type="Pfam" id="PF12172"/>
    </source>
</evidence>
<dbReference type="InterPro" id="IPR052513">
    <property type="entry name" value="Thioester_dehydratase-like"/>
</dbReference>
<dbReference type="PANTHER" id="PTHR34075">
    <property type="entry name" value="BLR3430 PROTEIN"/>
    <property type="match status" value="1"/>
</dbReference>